<evidence type="ECO:0000256" key="8">
    <source>
        <dbReference type="ARBA" id="ARBA00022490"/>
    </source>
</evidence>
<dbReference type="AlphaFoldDB" id="A0A955IWA6"/>
<evidence type="ECO:0000256" key="7">
    <source>
        <dbReference type="ARBA" id="ARBA00019179"/>
    </source>
</evidence>
<dbReference type="GO" id="GO:0030145">
    <property type="term" value="F:manganese ion binding"/>
    <property type="evidence" value="ECO:0007669"/>
    <property type="project" value="UniProtKB-UniRule"/>
</dbReference>
<evidence type="ECO:0000256" key="16">
    <source>
        <dbReference type="RuleBase" id="RU003515"/>
    </source>
</evidence>
<feature type="binding site" evidence="14 15">
    <location>
        <position position="36"/>
    </location>
    <ligand>
        <name>a divalent metal cation</name>
        <dbReference type="ChEBI" id="CHEBI:60240"/>
    </ligand>
</feature>
<comment type="similarity">
    <text evidence="5 14 16">Belongs to the RNase HII family.</text>
</comment>
<sequence length="244" mass="27508">MTHKKIFTTIESLKKRLVYEKELYNKGLRHIVGIDEVGRGPLAGPMVFSAVALDLQQIFNSINKIQDLAHKTDENINNDVTLFLEQTAQINDSKKLSAKKREESAVFIKQSALKYSIFEIDNHTLDNIGLAKATQAGFFSALKNLNIDVEHVLTDQYKINAFNSSKQTNVTRGDQLSLTIGAASILAKTYRDGLMLKIHDEFPLYGFDKNKGYGTKLHIEQIRLLGPCEHHRATFEPLKSFIEG</sequence>
<keyword evidence="13 14" id="KW-0464">Manganese</keyword>
<keyword evidence="10 14" id="KW-0479">Metal-binding</keyword>
<name>A0A955IWA6_UNCKA</name>
<dbReference type="PANTHER" id="PTHR10954">
    <property type="entry name" value="RIBONUCLEASE H2 SUBUNIT A"/>
    <property type="match status" value="1"/>
</dbReference>
<evidence type="ECO:0000259" key="17">
    <source>
        <dbReference type="PROSITE" id="PS51975"/>
    </source>
</evidence>
<dbReference type="GO" id="GO:0004523">
    <property type="term" value="F:RNA-DNA hybrid ribonuclease activity"/>
    <property type="evidence" value="ECO:0007669"/>
    <property type="project" value="UniProtKB-UniRule"/>
</dbReference>
<keyword evidence="12 14" id="KW-0378">Hydrolase</keyword>
<organism evidence="18 19">
    <name type="scientific">candidate division WWE3 bacterium</name>
    <dbReference type="NCBI Taxonomy" id="2053526"/>
    <lineage>
        <taxon>Bacteria</taxon>
        <taxon>Katanobacteria</taxon>
    </lineage>
</organism>
<dbReference type="GO" id="GO:0032299">
    <property type="term" value="C:ribonuclease H2 complex"/>
    <property type="evidence" value="ECO:0007669"/>
    <property type="project" value="TreeGrafter"/>
</dbReference>
<keyword evidence="11 14" id="KW-0255">Endonuclease</keyword>
<comment type="subcellular location">
    <subcellularLocation>
        <location evidence="4 14">Cytoplasm</location>
    </subcellularLocation>
</comment>
<evidence type="ECO:0000256" key="14">
    <source>
        <dbReference type="HAMAP-Rule" id="MF_00052"/>
    </source>
</evidence>
<evidence type="ECO:0000256" key="9">
    <source>
        <dbReference type="ARBA" id="ARBA00022722"/>
    </source>
</evidence>
<comment type="catalytic activity">
    <reaction evidence="1 14 15 16">
        <text>Endonucleolytic cleavage to 5'-phosphomonoester.</text>
        <dbReference type="EC" id="3.1.26.4"/>
    </reaction>
</comment>
<evidence type="ECO:0000256" key="15">
    <source>
        <dbReference type="PROSITE-ProRule" id="PRU01319"/>
    </source>
</evidence>
<evidence type="ECO:0000256" key="4">
    <source>
        <dbReference type="ARBA" id="ARBA00004496"/>
    </source>
</evidence>
<dbReference type="CDD" id="cd07182">
    <property type="entry name" value="RNase_HII_bacteria_HII_like"/>
    <property type="match status" value="1"/>
</dbReference>
<comment type="function">
    <text evidence="3 14 16">Endonuclease that specifically degrades the RNA of RNA-DNA hybrids.</text>
</comment>
<feature type="domain" description="RNase H type-2" evidence="17">
    <location>
        <begin position="29"/>
        <end position="244"/>
    </location>
</feature>
<dbReference type="GO" id="GO:0043137">
    <property type="term" value="P:DNA replication, removal of RNA primer"/>
    <property type="evidence" value="ECO:0007669"/>
    <property type="project" value="TreeGrafter"/>
</dbReference>
<dbReference type="SUPFAM" id="SSF53098">
    <property type="entry name" value="Ribonuclease H-like"/>
    <property type="match status" value="1"/>
</dbReference>
<evidence type="ECO:0000256" key="13">
    <source>
        <dbReference type="ARBA" id="ARBA00023211"/>
    </source>
</evidence>
<dbReference type="GO" id="GO:0005737">
    <property type="term" value="C:cytoplasm"/>
    <property type="evidence" value="ECO:0007669"/>
    <property type="project" value="UniProtKB-SubCell"/>
</dbReference>
<dbReference type="InterPro" id="IPR036397">
    <property type="entry name" value="RNaseH_sf"/>
</dbReference>
<dbReference type="PROSITE" id="PS51975">
    <property type="entry name" value="RNASE_H_2"/>
    <property type="match status" value="1"/>
</dbReference>
<dbReference type="EMBL" id="JAGQNY010000011">
    <property type="protein sequence ID" value="MCA9302314.1"/>
    <property type="molecule type" value="Genomic_DNA"/>
</dbReference>
<dbReference type="InterPro" id="IPR024567">
    <property type="entry name" value="RNase_HII/HIII_dom"/>
</dbReference>
<evidence type="ECO:0000256" key="1">
    <source>
        <dbReference type="ARBA" id="ARBA00000077"/>
    </source>
</evidence>
<evidence type="ECO:0000256" key="12">
    <source>
        <dbReference type="ARBA" id="ARBA00022801"/>
    </source>
</evidence>
<evidence type="ECO:0000256" key="6">
    <source>
        <dbReference type="ARBA" id="ARBA00012180"/>
    </source>
</evidence>
<evidence type="ECO:0000256" key="5">
    <source>
        <dbReference type="ARBA" id="ARBA00007383"/>
    </source>
</evidence>
<reference evidence="18" key="1">
    <citation type="submission" date="2020-04" db="EMBL/GenBank/DDBJ databases">
        <authorList>
            <person name="Zhang T."/>
        </authorList>
    </citation>
    <scope>NUCLEOTIDE SEQUENCE</scope>
    <source>
        <strain evidence="18">HKST-UBA80</strain>
    </source>
</reference>
<dbReference type="HAMAP" id="MF_00052_B">
    <property type="entry name" value="RNase_HII_B"/>
    <property type="match status" value="1"/>
</dbReference>
<dbReference type="InterPro" id="IPR022898">
    <property type="entry name" value="RNase_HII"/>
</dbReference>
<proteinExistence type="inferred from homology"/>
<dbReference type="GO" id="GO:0006298">
    <property type="term" value="P:mismatch repair"/>
    <property type="evidence" value="ECO:0007669"/>
    <property type="project" value="TreeGrafter"/>
</dbReference>
<comment type="cofactor">
    <cofactor evidence="14 15">
        <name>Mn(2+)</name>
        <dbReference type="ChEBI" id="CHEBI:29035"/>
    </cofactor>
    <cofactor evidence="14 15">
        <name>Mg(2+)</name>
        <dbReference type="ChEBI" id="CHEBI:18420"/>
    </cofactor>
    <text evidence="14 15">Manganese or magnesium. Binds 1 divalent metal ion per monomer in the absence of substrate. May bind a second metal ion after substrate binding.</text>
</comment>
<accession>A0A955IWA6</accession>
<keyword evidence="8 14" id="KW-0963">Cytoplasm</keyword>
<dbReference type="GO" id="GO:0003723">
    <property type="term" value="F:RNA binding"/>
    <property type="evidence" value="ECO:0007669"/>
    <property type="project" value="UniProtKB-UniRule"/>
</dbReference>
<evidence type="ECO:0000313" key="19">
    <source>
        <dbReference type="Proteomes" id="UP000714817"/>
    </source>
</evidence>
<protein>
    <recommendedName>
        <fullName evidence="7 14">Ribonuclease HII</fullName>
        <shortName evidence="14">RNase HII</shortName>
        <ecNumber evidence="6 14">3.1.26.4</ecNumber>
    </recommendedName>
</protein>
<evidence type="ECO:0000256" key="10">
    <source>
        <dbReference type="ARBA" id="ARBA00022723"/>
    </source>
</evidence>
<dbReference type="Gene3D" id="3.30.420.10">
    <property type="entry name" value="Ribonuclease H-like superfamily/Ribonuclease H"/>
    <property type="match status" value="1"/>
</dbReference>
<dbReference type="PANTHER" id="PTHR10954:SF18">
    <property type="entry name" value="RIBONUCLEASE HII"/>
    <property type="match status" value="1"/>
</dbReference>
<dbReference type="Proteomes" id="UP000714817">
    <property type="component" value="Unassembled WGS sequence"/>
</dbReference>
<evidence type="ECO:0000313" key="18">
    <source>
        <dbReference type="EMBL" id="MCA9302314.1"/>
    </source>
</evidence>
<reference evidence="18" key="2">
    <citation type="journal article" date="2021" name="Microbiome">
        <title>Successional dynamics and alternative stable states in a saline activated sludge microbial community over 9 years.</title>
        <authorList>
            <person name="Wang Y."/>
            <person name="Ye J."/>
            <person name="Ju F."/>
            <person name="Liu L."/>
            <person name="Boyd J.A."/>
            <person name="Deng Y."/>
            <person name="Parks D.H."/>
            <person name="Jiang X."/>
            <person name="Yin X."/>
            <person name="Woodcroft B.J."/>
            <person name="Tyson G.W."/>
            <person name="Hugenholtz P."/>
            <person name="Polz M.F."/>
            <person name="Zhang T."/>
        </authorList>
    </citation>
    <scope>NUCLEOTIDE SEQUENCE</scope>
    <source>
        <strain evidence="18">HKST-UBA80</strain>
    </source>
</reference>
<feature type="binding site" evidence="14 15">
    <location>
        <position position="35"/>
    </location>
    <ligand>
        <name>a divalent metal cation</name>
        <dbReference type="ChEBI" id="CHEBI:60240"/>
    </ligand>
</feature>
<dbReference type="EC" id="3.1.26.4" evidence="6 14"/>
<gene>
    <name evidence="14" type="primary">rnhB</name>
    <name evidence="18" type="ORF">KDA10_03085</name>
</gene>
<keyword evidence="9 14" id="KW-0540">Nuclease</keyword>
<comment type="cofactor">
    <cofactor evidence="2">
        <name>Mg(2+)</name>
        <dbReference type="ChEBI" id="CHEBI:18420"/>
    </cofactor>
</comment>
<dbReference type="InterPro" id="IPR001352">
    <property type="entry name" value="RNase_HII/HIII"/>
</dbReference>
<dbReference type="InterPro" id="IPR012337">
    <property type="entry name" value="RNaseH-like_sf"/>
</dbReference>
<feature type="binding site" evidence="14 15">
    <location>
        <position position="155"/>
    </location>
    <ligand>
        <name>a divalent metal cation</name>
        <dbReference type="ChEBI" id="CHEBI:60240"/>
    </ligand>
</feature>
<evidence type="ECO:0000256" key="11">
    <source>
        <dbReference type="ARBA" id="ARBA00022759"/>
    </source>
</evidence>
<comment type="caution">
    <text evidence="18">The sequence shown here is derived from an EMBL/GenBank/DDBJ whole genome shotgun (WGS) entry which is preliminary data.</text>
</comment>
<dbReference type="Pfam" id="PF01351">
    <property type="entry name" value="RNase_HII"/>
    <property type="match status" value="2"/>
</dbReference>
<evidence type="ECO:0000256" key="2">
    <source>
        <dbReference type="ARBA" id="ARBA00001946"/>
    </source>
</evidence>
<dbReference type="NCBIfam" id="NF000595">
    <property type="entry name" value="PRK00015.1-3"/>
    <property type="match status" value="1"/>
</dbReference>
<evidence type="ECO:0000256" key="3">
    <source>
        <dbReference type="ARBA" id="ARBA00004065"/>
    </source>
</evidence>